<dbReference type="InterPro" id="IPR035903">
    <property type="entry name" value="HesB-like_dom_sf"/>
</dbReference>
<accession>A0A6C0CC08</accession>
<dbReference type="EMBL" id="MN739390">
    <property type="protein sequence ID" value="QHT02108.1"/>
    <property type="molecule type" value="Genomic_DNA"/>
</dbReference>
<evidence type="ECO:0000313" key="2">
    <source>
        <dbReference type="EMBL" id="QHT02108.1"/>
    </source>
</evidence>
<dbReference type="GO" id="GO:0016226">
    <property type="term" value="P:iron-sulfur cluster assembly"/>
    <property type="evidence" value="ECO:0007669"/>
    <property type="project" value="InterPro"/>
</dbReference>
<reference evidence="2" key="1">
    <citation type="journal article" date="2020" name="Nature">
        <title>Giant virus diversity and host interactions through global metagenomics.</title>
        <authorList>
            <person name="Schulz F."/>
            <person name="Roux S."/>
            <person name="Paez-Espino D."/>
            <person name="Jungbluth S."/>
            <person name="Walsh D.A."/>
            <person name="Denef V.J."/>
            <person name="McMahon K.D."/>
            <person name="Konstantinidis K.T."/>
            <person name="Eloe-Fadrosh E.A."/>
            <person name="Kyrpides N.C."/>
            <person name="Woyke T."/>
        </authorList>
    </citation>
    <scope>NUCLEOTIDE SEQUENCE</scope>
    <source>
        <strain evidence="2">GVMAG-M-3300020565-3</strain>
    </source>
</reference>
<dbReference type="PROSITE" id="PS01152">
    <property type="entry name" value="HESB"/>
    <property type="match status" value="1"/>
</dbReference>
<dbReference type="InterPro" id="IPR016092">
    <property type="entry name" value="ATAP"/>
</dbReference>
<dbReference type="PANTHER" id="PTHR10072:SF41">
    <property type="entry name" value="IRON-SULFUR CLUSTER ASSEMBLY 1 HOMOLOG, MITOCHONDRIAL"/>
    <property type="match status" value="1"/>
</dbReference>
<dbReference type="InterPro" id="IPR050322">
    <property type="entry name" value="Fe-S_cluster_asmbl/transfer"/>
</dbReference>
<comment type="similarity">
    <text evidence="1">Belongs to the HesB/IscA family.</text>
</comment>
<evidence type="ECO:0000256" key="1">
    <source>
        <dbReference type="ARBA" id="ARBA00006718"/>
    </source>
</evidence>
<dbReference type="PANTHER" id="PTHR10072">
    <property type="entry name" value="IRON-SULFUR CLUSTER ASSEMBLY PROTEIN"/>
    <property type="match status" value="1"/>
</dbReference>
<evidence type="ECO:0008006" key="3">
    <source>
        <dbReference type="Google" id="ProtNLM"/>
    </source>
</evidence>
<dbReference type="SUPFAM" id="SSF89360">
    <property type="entry name" value="HesB-like domain"/>
    <property type="match status" value="1"/>
</dbReference>
<dbReference type="InterPro" id="IPR017870">
    <property type="entry name" value="FeS_cluster_insertion_CS"/>
</dbReference>
<sequence>MNYVKDNEAGRKSVSKDDVIAIADKINIYIDPNAVFAIVGSVMDWKDTELTSEFTFINPNAKGFCGCGESFNI</sequence>
<dbReference type="GO" id="GO:0051537">
    <property type="term" value="F:2 iron, 2 sulfur cluster binding"/>
    <property type="evidence" value="ECO:0007669"/>
    <property type="project" value="TreeGrafter"/>
</dbReference>
<proteinExistence type="inferred from homology"/>
<dbReference type="GO" id="GO:0005739">
    <property type="term" value="C:mitochondrion"/>
    <property type="evidence" value="ECO:0007669"/>
    <property type="project" value="TreeGrafter"/>
</dbReference>
<name>A0A6C0CC08_9ZZZZ</name>
<protein>
    <recommendedName>
        <fullName evidence="3">FeS cluster biogenesis domain-containing protein</fullName>
    </recommendedName>
</protein>
<dbReference type="NCBIfam" id="TIGR00049">
    <property type="entry name" value="iron-sulfur cluster assembly accessory protein"/>
    <property type="match status" value="1"/>
</dbReference>
<organism evidence="2">
    <name type="scientific">viral metagenome</name>
    <dbReference type="NCBI Taxonomy" id="1070528"/>
    <lineage>
        <taxon>unclassified sequences</taxon>
        <taxon>metagenomes</taxon>
        <taxon>organismal metagenomes</taxon>
    </lineage>
</organism>
<dbReference type="AlphaFoldDB" id="A0A6C0CC08"/>
<dbReference type="Gene3D" id="2.60.300.12">
    <property type="entry name" value="HesB-like domain"/>
    <property type="match status" value="1"/>
</dbReference>